<dbReference type="PANTHER" id="PTHR31280">
    <property type="entry name" value="PROTEIN UNC-13 HOMOLOG"/>
    <property type="match status" value="1"/>
</dbReference>
<feature type="domain" description="PATROL1-like C-terminal" evidence="6">
    <location>
        <begin position="415"/>
        <end position="523"/>
    </location>
</feature>
<dbReference type="GO" id="GO:0015743">
    <property type="term" value="P:malate transport"/>
    <property type="evidence" value="ECO:0007669"/>
    <property type="project" value="InterPro"/>
</dbReference>
<evidence type="ECO:0000313" key="7">
    <source>
        <dbReference type="EMBL" id="OIT38126.1"/>
    </source>
</evidence>
<keyword evidence="3 5" id="KW-1133">Transmembrane helix</keyword>
<proteinExistence type="predicted"/>
<organism evidence="7 8">
    <name type="scientific">Nicotiana attenuata</name>
    <name type="common">Coyote tobacco</name>
    <dbReference type="NCBI Taxonomy" id="49451"/>
    <lineage>
        <taxon>Eukaryota</taxon>
        <taxon>Viridiplantae</taxon>
        <taxon>Streptophyta</taxon>
        <taxon>Embryophyta</taxon>
        <taxon>Tracheophyta</taxon>
        <taxon>Spermatophyta</taxon>
        <taxon>Magnoliopsida</taxon>
        <taxon>eudicotyledons</taxon>
        <taxon>Gunneridae</taxon>
        <taxon>Pentapetalae</taxon>
        <taxon>asterids</taxon>
        <taxon>lamiids</taxon>
        <taxon>Solanales</taxon>
        <taxon>Solanaceae</taxon>
        <taxon>Nicotianoideae</taxon>
        <taxon>Nicotianeae</taxon>
        <taxon>Nicotiana</taxon>
    </lineage>
</organism>
<feature type="transmembrane region" description="Helical" evidence="5">
    <location>
        <begin position="851"/>
        <end position="872"/>
    </location>
</feature>
<dbReference type="InterPro" id="IPR008528">
    <property type="entry name" value="unc-13_homologue"/>
</dbReference>
<dbReference type="InterPro" id="IPR057984">
    <property type="entry name" value="PATROL1_C"/>
</dbReference>
<keyword evidence="4 5" id="KW-0472">Membrane</keyword>
<keyword evidence="2 5" id="KW-0812">Transmembrane</keyword>
<evidence type="ECO:0000259" key="6">
    <source>
        <dbReference type="Pfam" id="PF25761"/>
    </source>
</evidence>
<sequence length="1059" mass="117886">MSCDSIIFAEMIDEETNMAVPISVHINSDMTATLVFDEMPHSLSKVFADPQTKQNPSLLEFEHSTAAVILSVESPLAIVTWDTKPEIERHESLSVAPIFSDLEKSRVASSLFDEMPDHSGAFPYSLISEKVAAQYMLLHFQFDPSLVAGRVFDSIEIVFDNSLQLNLSCITPLSTMALGAKSTLPTAGQLLDTMSQPCDHSKMFLHELSAANILTPMVKYERKNGNSSPTDKVFVESFRRTDTKSPWGSIETIANSAIGVCAGHTAICMSKVAGKLWVSEFIQELDMEFGCVVFDTLSDWVISVIFYDCNGAVSSFPADFGLPNCKWVDTGQVSDSFDIRQCSQIEFPSKKLPIARILVGYTAICLNYYYMFAICCCVDNWFDSGQGYKADPRGVDMGGQNSANPTNSYASYRILDSFVWMLLDGGPSCALSDFDHDDDHNILTNLFVADGRGLPRLLVEDKARYASRILSLFFLQSEFEIHQLITHTERSSRGLEAPKPVLQLLGDVHPLIHVLCHRKRREALSHAWSAIEACLLENLFHPHFICREIVLALRCFTSCHADIIVVAELFEEFCSLLTYAEPLWTLPAGKLTLGIAILSIVVEQLQKVMIVINIFIVGFCATYLKLVLLNDLFPSCGGAYLFKLLAHKVKGATTSFEDGVNGYVPCPESMSATENTTYLATKVTVSYVMSFYTTAMGCDICLLMCQLIYQNSSSNDFFHFTAAKFGVTNSSALLALKSKWDSEPSNKRARNTLQPTLSILAISSPAFSEALSFATLLLETLPMLDIVIDVDYILGDIPRATSSMMGYGSPYHRQVVHSSFFLIFVMNDSIFVNRSGVYTTWFSRKLGLPNFLLGVIFCVLVLLPTSSTGWGYCVLCKLSEDQQYLVDWMSCCCGGTNEENMQIYGQELNFFSTSTSPWKWAFMQGFTMLLQNRYRRKTIYIHTTVCKAKGMNVVWEEHVGVLLLQTIFTDFTNDGQKLALNLEDIGDMNFTVRGLILPCRQIIADGALRHPWSEMNSSDLFPMPSEAKTILEGKFPSSNLKDKVLIEGGSIVKNSSFTN</sequence>
<keyword evidence="8" id="KW-1185">Reference proteome</keyword>
<dbReference type="Pfam" id="PF25761">
    <property type="entry name" value="TPR_PATROL1"/>
    <property type="match status" value="1"/>
</dbReference>
<evidence type="ECO:0000256" key="3">
    <source>
        <dbReference type="ARBA" id="ARBA00022989"/>
    </source>
</evidence>
<dbReference type="Gramene" id="OIT38126">
    <property type="protein sequence ID" value="OIT38126"/>
    <property type="gene ID" value="A4A49_19244"/>
</dbReference>
<name>A0A314L937_NICAT</name>
<dbReference type="Pfam" id="PF14868">
    <property type="entry name" value="DUF4487"/>
    <property type="match status" value="1"/>
</dbReference>
<comment type="caution">
    <text evidence="7">The sequence shown here is derived from an EMBL/GenBank/DDBJ whole genome shotgun (WGS) entry which is preliminary data.</text>
</comment>
<dbReference type="AlphaFoldDB" id="A0A314L937"/>
<feature type="transmembrane region" description="Helical" evidence="5">
    <location>
        <begin position="608"/>
        <end position="628"/>
    </location>
</feature>
<feature type="transmembrane region" description="Helical" evidence="5">
    <location>
        <begin position="814"/>
        <end position="831"/>
    </location>
</feature>
<evidence type="ECO:0000256" key="1">
    <source>
        <dbReference type="ARBA" id="ARBA00004141"/>
    </source>
</evidence>
<protein>
    <submittedName>
        <fullName evidence="7">Endoglucanase 19</fullName>
    </submittedName>
</protein>
<dbReference type="InterPro" id="IPR020966">
    <property type="entry name" value="ALMT"/>
</dbReference>
<evidence type="ECO:0000256" key="2">
    <source>
        <dbReference type="ARBA" id="ARBA00022692"/>
    </source>
</evidence>
<evidence type="ECO:0000256" key="4">
    <source>
        <dbReference type="ARBA" id="ARBA00023136"/>
    </source>
</evidence>
<gene>
    <name evidence="7" type="ORF">A4A49_19244</name>
</gene>
<comment type="subcellular location">
    <subcellularLocation>
        <location evidence="1">Membrane</location>
        <topology evidence="1">Multi-pass membrane protein</topology>
    </subcellularLocation>
</comment>
<feature type="transmembrane region" description="Helical" evidence="5">
    <location>
        <begin position="757"/>
        <end position="778"/>
    </location>
</feature>
<evidence type="ECO:0000313" key="8">
    <source>
        <dbReference type="Proteomes" id="UP000187609"/>
    </source>
</evidence>
<feature type="transmembrane region" description="Helical" evidence="5">
    <location>
        <begin position="583"/>
        <end position="601"/>
    </location>
</feature>
<dbReference type="PANTHER" id="PTHR31280:SF3">
    <property type="entry name" value="DNA TOPOISOMERASE 4 SUBUNIT B (DUF810)"/>
    <property type="match status" value="1"/>
</dbReference>
<dbReference type="InterPro" id="IPR027902">
    <property type="entry name" value="DUF4487"/>
</dbReference>
<evidence type="ECO:0000256" key="5">
    <source>
        <dbReference type="SAM" id="Phobius"/>
    </source>
</evidence>
<reference evidence="7" key="1">
    <citation type="submission" date="2016-11" db="EMBL/GenBank/DDBJ databases">
        <title>The genome of Nicotiana attenuata.</title>
        <authorList>
            <person name="Xu S."/>
            <person name="Brockmoeller T."/>
            <person name="Gaquerel E."/>
            <person name="Navarro A."/>
            <person name="Kuhl H."/>
            <person name="Gase K."/>
            <person name="Ling Z."/>
            <person name="Zhou W."/>
            <person name="Kreitzer C."/>
            <person name="Stanke M."/>
            <person name="Tang H."/>
            <person name="Lyons E."/>
            <person name="Pandey P."/>
            <person name="Pandey S.P."/>
            <person name="Timmermann B."/>
            <person name="Baldwin I.T."/>
        </authorList>
    </citation>
    <scope>NUCLEOTIDE SEQUENCE [LARGE SCALE GENOMIC DNA]</scope>
    <source>
        <strain evidence="7">UT</strain>
    </source>
</reference>
<dbReference type="EMBL" id="MJEQ01000234">
    <property type="protein sequence ID" value="OIT38126.1"/>
    <property type="molecule type" value="Genomic_DNA"/>
</dbReference>
<dbReference type="Pfam" id="PF11744">
    <property type="entry name" value="ALMT"/>
    <property type="match status" value="1"/>
</dbReference>
<dbReference type="GO" id="GO:0016020">
    <property type="term" value="C:membrane"/>
    <property type="evidence" value="ECO:0007669"/>
    <property type="project" value="UniProtKB-SubCell"/>
</dbReference>
<accession>A0A314L937</accession>
<dbReference type="Proteomes" id="UP000187609">
    <property type="component" value="Unassembled WGS sequence"/>
</dbReference>